<dbReference type="Proteomes" id="UP000315385">
    <property type="component" value="Unassembled WGS sequence"/>
</dbReference>
<dbReference type="AlphaFoldDB" id="A0A544QSU9"/>
<reference evidence="2 3" key="1">
    <citation type="submission" date="2019-02" db="EMBL/GenBank/DDBJ databases">
        <title>Halonotius sp. a new haloqrchaeon isolated from saline water.</title>
        <authorList>
            <person name="Duran-Viseras A."/>
            <person name="Sanchez-Porro C."/>
            <person name="Ventosa A."/>
        </authorList>
    </citation>
    <scope>NUCLEOTIDE SEQUENCE [LARGE SCALE GENOMIC DNA]</scope>
    <source>
        <strain evidence="2 3">F9-27</strain>
    </source>
</reference>
<sequence>MLRLRTAADFADWYRIGAEYVDGVADEMGFDTADFVDYEAGVEAMQTGRPPTELDPAIRRSIAADLLADAVFSEPFCEWLPLWYEFSLLGPVRYCEYRLRRVAAPYCRDLAVSVPRFSRPQDALVDGRPAPTHCESFRERFVLADALLHLEWFVHVARESGIVVPQGLVDQTREESLAYYTGHRESLSPRVRAFQAALFADDVWVREIDAAYGLDSTLFGLWERFLRAERERLETAEP</sequence>
<evidence type="ECO:0000259" key="1">
    <source>
        <dbReference type="Pfam" id="PF26426"/>
    </source>
</evidence>
<evidence type="ECO:0000313" key="3">
    <source>
        <dbReference type="Proteomes" id="UP000315385"/>
    </source>
</evidence>
<dbReference type="Pfam" id="PF26426">
    <property type="entry name" value="DUF8116"/>
    <property type="match status" value="1"/>
</dbReference>
<comment type="caution">
    <text evidence="2">The sequence shown here is derived from an EMBL/GenBank/DDBJ whole genome shotgun (WGS) entry which is preliminary data.</text>
</comment>
<accession>A0A544QSU9</accession>
<gene>
    <name evidence="2" type="ORF">EWF95_04935</name>
</gene>
<feature type="domain" description="DUF8116" evidence="1">
    <location>
        <begin position="1"/>
        <end position="236"/>
    </location>
</feature>
<dbReference type="InterPro" id="IPR058429">
    <property type="entry name" value="DUF8116"/>
</dbReference>
<dbReference type="EMBL" id="SESI01000001">
    <property type="protein sequence ID" value="TQQ82516.1"/>
    <property type="molecule type" value="Genomic_DNA"/>
</dbReference>
<evidence type="ECO:0000313" key="2">
    <source>
        <dbReference type="EMBL" id="TQQ82516.1"/>
    </source>
</evidence>
<name>A0A544QSU9_9EURY</name>
<proteinExistence type="predicted"/>
<protein>
    <recommendedName>
        <fullName evidence="1">DUF8116 domain-containing protein</fullName>
    </recommendedName>
</protein>
<organism evidence="2 3">
    <name type="scientific">Halonotius roseus</name>
    <dbReference type="NCBI Taxonomy" id="2511997"/>
    <lineage>
        <taxon>Archaea</taxon>
        <taxon>Methanobacteriati</taxon>
        <taxon>Methanobacteriota</taxon>
        <taxon>Stenosarchaea group</taxon>
        <taxon>Halobacteria</taxon>
        <taxon>Halobacteriales</taxon>
        <taxon>Haloferacaceae</taxon>
        <taxon>Halonotius</taxon>
    </lineage>
</organism>
<keyword evidence="3" id="KW-1185">Reference proteome</keyword>